<protein>
    <recommendedName>
        <fullName evidence="3">Myb/SANT-like domain-containing protein</fullName>
    </recommendedName>
</protein>
<dbReference type="PANTHER" id="PTHR46250:SF17">
    <property type="entry name" value="MYB_SANT-LIKE DOMAIN-CONTAINING PROTEIN"/>
    <property type="match status" value="1"/>
</dbReference>
<comment type="caution">
    <text evidence="1">The sequence shown here is derived from an EMBL/GenBank/DDBJ whole genome shotgun (WGS) entry which is preliminary data.</text>
</comment>
<dbReference type="EMBL" id="NBSK02000008">
    <property type="protein sequence ID" value="KAJ0189660.1"/>
    <property type="molecule type" value="Genomic_DNA"/>
</dbReference>
<sequence length="217" mass="25029">MVIYYVNLFVGMAARSKHTQTTEEDAKLIEALLELHVVKQLLYVSLPNLGLKVEPHIKLRMKTWKNHFNIIHDMVYGTNTSGFGWDMDKCCVIADVEVWDGYIKSHKGATCFRDEPFPQFDNLCKIFGKDKDNGNGATYLGEDVIEETQRNSHVDVEVLEDIVEETQKMLVSIVNAIDIFNNVQFRTGSFFKMREEEKVCYMEIIGPDVMRTSISYR</sequence>
<gene>
    <name evidence="1" type="ORF">LSAT_V11C800404280</name>
</gene>
<evidence type="ECO:0000313" key="2">
    <source>
        <dbReference type="Proteomes" id="UP000235145"/>
    </source>
</evidence>
<keyword evidence="2" id="KW-1185">Reference proteome</keyword>
<proteinExistence type="predicted"/>
<evidence type="ECO:0000313" key="1">
    <source>
        <dbReference type="EMBL" id="KAJ0189660.1"/>
    </source>
</evidence>
<name>A0A9R1UML9_LACSA</name>
<accession>A0A9R1UML9</accession>
<dbReference type="PANTHER" id="PTHR46250">
    <property type="entry name" value="MYB/SANT-LIKE DNA-BINDING DOMAIN PROTEIN-RELATED"/>
    <property type="match status" value="1"/>
</dbReference>
<evidence type="ECO:0008006" key="3">
    <source>
        <dbReference type="Google" id="ProtNLM"/>
    </source>
</evidence>
<reference evidence="1 2" key="1">
    <citation type="journal article" date="2017" name="Nat. Commun.">
        <title>Genome assembly with in vitro proximity ligation data and whole-genome triplication in lettuce.</title>
        <authorList>
            <person name="Reyes-Chin-Wo S."/>
            <person name="Wang Z."/>
            <person name="Yang X."/>
            <person name="Kozik A."/>
            <person name="Arikit S."/>
            <person name="Song C."/>
            <person name="Xia L."/>
            <person name="Froenicke L."/>
            <person name="Lavelle D.O."/>
            <person name="Truco M.J."/>
            <person name="Xia R."/>
            <person name="Zhu S."/>
            <person name="Xu C."/>
            <person name="Xu H."/>
            <person name="Xu X."/>
            <person name="Cox K."/>
            <person name="Korf I."/>
            <person name="Meyers B.C."/>
            <person name="Michelmore R.W."/>
        </authorList>
    </citation>
    <scope>NUCLEOTIDE SEQUENCE [LARGE SCALE GENOMIC DNA]</scope>
    <source>
        <strain evidence="2">cv. Salinas</strain>
        <tissue evidence="1">Seedlings</tissue>
    </source>
</reference>
<organism evidence="1 2">
    <name type="scientific">Lactuca sativa</name>
    <name type="common">Garden lettuce</name>
    <dbReference type="NCBI Taxonomy" id="4236"/>
    <lineage>
        <taxon>Eukaryota</taxon>
        <taxon>Viridiplantae</taxon>
        <taxon>Streptophyta</taxon>
        <taxon>Embryophyta</taxon>
        <taxon>Tracheophyta</taxon>
        <taxon>Spermatophyta</taxon>
        <taxon>Magnoliopsida</taxon>
        <taxon>eudicotyledons</taxon>
        <taxon>Gunneridae</taxon>
        <taxon>Pentapetalae</taxon>
        <taxon>asterids</taxon>
        <taxon>campanulids</taxon>
        <taxon>Asterales</taxon>
        <taxon>Asteraceae</taxon>
        <taxon>Cichorioideae</taxon>
        <taxon>Cichorieae</taxon>
        <taxon>Lactucinae</taxon>
        <taxon>Lactuca</taxon>
    </lineage>
</organism>
<dbReference type="Proteomes" id="UP000235145">
    <property type="component" value="Unassembled WGS sequence"/>
</dbReference>
<dbReference type="AlphaFoldDB" id="A0A9R1UML9"/>